<evidence type="ECO:0000259" key="7">
    <source>
        <dbReference type="Pfam" id="PF00294"/>
    </source>
</evidence>
<organism evidence="8 9">
    <name type="scientific">Rubrimonas cliftonensis</name>
    <dbReference type="NCBI Taxonomy" id="89524"/>
    <lineage>
        <taxon>Bacteria</taxon>
        <taxon>Pseudomonadati</taxon>
        <taxon>Pseudomonadota</taxon>
        <taxon>Alphaproteobacteria</taxon>
        <taxon>Rhodobacterales</taxon>
        <taxon>Paracoccaceae</taxon>
        <taxon>Rubrimonas</taxon>
    </lineage>
</organism>
<dbReference type="PANTHER" id="PTHR46566:SF2">
    <property type="entry name" value="ATP-DEPENDENT 6-PHOSPHOFRUCTOKINASE ISOZYME 2"/>
    <property type="match status" value="1"/>
</dbReference>
<evidence type="ECO:0000256" key="6">
    <source>
        <dbReference type="PIRNR" id="PIRNR000535"/>
    </source>
</evidence>
<dbReference type="SUPFAM" id="SSF53613">
    <property type="entry name" value="Ribokinase-like"/>
    <property type="match status" value="1"/>
</dbReference>
<evidence type="ECO:0000313" key="8">
    <source>
        <dbReference type="EMBL" id="SEA46243.1"/>
    </source>
</evidence>
<sequence>MGRILTVTLSPALDLSTETPVVAPGGKLRCAEPRSDPGGGGVNVSRAIRFLGGDSAPLVAAAGAAGEAVLSLLRAEGLAPLAVAAPGETRRNFSVIETTTGAQYRFVTPGAPWSAADAEAAAALVAAQVAPGDWVVISGSLPPGLAADHPAALARRLAARGARVALDTSGPALAHAAAQGAGLAVLRMDDAEAAELAGAPPGPPEATAAMASALVARGAAEIVAIARGAEGTVVADAAGRWFCRPPKVQVVSAVGAGDSFMAAFTMGLARGDAPERACAFGVAAAAAAVTTPDTRLCDAETVALLLPQVTAAPL</sequence>
<feature type="domain" description="Carbohydrate kinase PfkB" evidence="7">
    <location>
        <begin position="25"/>
        <end position="297"/>
    </location>
</feature>
<dbReference type="RefSeq" id="WP_093253103.1">
    <property type="nucleotide sequence ID" value="NZ_FNQM01000005.1"/>
</dbReference>
<name>A0A1H4BDL1_9RHOB</name>
<gene>
    <name evidence="8" type="ORF">SAMN05444370_105152</name>
</gene>
<dbReference type="EMBL" id="FNQM01000005">
    <property type="protein sequence ID" value="SEA46243.1"/>
    <property type="molecule type" value="Genomic_DNA"/>
</dbReference>
<protein>
    <recommendedName>
        <fullName evidence="6">Phosphofructokinase</fullName>
    </recommendedName>
</protein>
<keyword evidence="5" id="KW-0067">ATP-binding</keyword>
<dbReference type="Pfam" id="PF00294">
    <property type="entry name" value="PfkB"/>
    <property type="match status" value="1"/>
</dbReference>
<dbReference type="Proteomes" id="UP000198703">
    <property type="component" value="Unassembled WGS sequence"/>
</dbReference>
<dbReference type="PIRSF" id="PIRSF000535">
    <property type="entry name" value="1PFK/6PFK/LacC"/>
    <property type="match status" value="1"/>
</dbReference>
<dbReference type="GO" id="GO:0003872">
    <property type="term" value="F:6-phosphofructokinase activity"/>
    <property type="evidence" value="ECO:0007669"/>
    <property type="project" value="TreeGrafter"/>
</dbReference>
<keyword evidence="2 6" id="KW-0808">Transferase</keyword>
<dbReference type="GO" id="GO:0005524">
    <property type="term" value="F:ATP binding"/>
    <property type="evidence" value="ECO:0007669"/>
    <property type="project" value="UniProtKB-KW"/>
</dbReference>
<evidence type="ECO:0000256" key="3">
    <source>
        <dbReference type="ARBA" id="ARBA00022741"/>
    </source>
</evidence>
<dbReference type="InterPro" id="IPR029056">
    <property type="entry name" value="Ribokinase-like"/>
</dbReference>
<dbReference type="InterPro" id="IPR017583">
    <property type="entry name" value="Tagatose/fructose_Pkinase"/>
</dbReference>
<keyword evidence="3" id="KW-0547">Nucleotide-binding</keyword>
<dbReference type="AlphaFoldDB" id="A0A1H4BDL1"/>
<dbReference type="NCBIfam" id="TIGR03168">
    <property type="entry name" value="1-PFK"/>
    <property type="match status" value="1"/>
</dbReference>
<dbReference type="GO" id="GO:0005829">
    <property type="term" value="C:cytosol"/>
    <property type="evidence" value="ECO:0007669"/>
    <property type="project" value="TreeGrafter"/>
</dbReference>
<evidence type="ECO:0000256" key="2">
    <source>
        <dbReference type="ARBA" id="ARBA00022679"/>
    </source>
</evidence>
<keyword evidence="4 8" id="KW-0418">Kinase</keyword>
<accession>A0A1H4BDL1</accession>
<dbReference type="Gene3D" id="3.40.1190.20">
    <property type="match status" value="1"/>
</dbReference>
<comment type="similarity">
    <text evidence="1 6">Belongs to the carbohydrate kinase PfkB family.</text>
</comment>
<evidence type="ECO:0000313" key="9">
    <source>
        <dbReference type="Proteomes" id="UP000198703"/>
    </source>
</evidence>
<dbReference type="InterPro" id="IPR011611">
    <property type="entry name" value="PfkB_dom"/>
</dbReference>
<evidence type="ECO:0000256" key="5">
    <source>
        <dbReference type="ARBA" id="ARBA00022840"/>
    </source>
</evidence>
<proteinExistence type="inferred from homology"/>
<evidence type="ECO:0000256" key="1">
    <source>
        <dbReference type="ARBA" id="ARBA00010688"/>
    </source>
</evidence>
<reference evidence="8 9" key="1">
    <citation type="submission" date="2016-10" db="EMBL/GenBank/DDBJ databases">
        <authorList>
            <person name="de Groot N.N."/>
        </authorList>
    </citation>
    <scope>NUCLEOTIDE SEQUENCE [LARGE SCALE GENOMIC DNA]</scope>
    <source>
        <strain evidence="8 9">DSM 15345</strain>
    </source>
</reference>
<dbReference type="STRING" id="89524.SAMN05444370_105152"/>
<dbReference type="PANTHER" id="PTHR46566">
    <property type="entry name" value="1-PHOSPHOFRUCTOKINASE-RELATED"/>
    <property type="match status" value="1"/>
</dbReference>
<keyword evidence="9" id="KW-1185">Reference proteome</keyword>
<evidence type="ECO:0000256" key="4">
    <source>
        <dbReference type="ARBA" id="ARBA00022777"/>
    </source>
</evidence>
<dbReference type="OrthoDB" id="9801219at2"/>